<evidence type="ECO:0000313" key="1">
    <source>
        <dbReference type="EMBL" id="SIT50857.1"/>
    </source>
</evidence>
<dbReference type="Proteomes" id="UP000195569">
    <property type="component" value="Unassembled WGS sequence"/>
</dbReference>
<sequence length="80" mass="8046">MSDGKPQVTAHTPGTPGQFSVLATHARDATGAACTAMVVIDAAGNGGYSVAGSLEAQLLIPALLEQVARELRTQLAGSVQ</sequence>
<gene>
    <name evidence="1" type="ORF">BN2476_960008</name>
</gene>
<name>A0A1N7STP8_9BURK</name>
<dbReference type="EMBL" id="CYGY02000096">
    <property type="protein sequence ID" value="SIT50857.1"/>
    <property type="molecule type" value="Genomic_DNA"/>
</dbReference>
<protein>
    <submittedName>
        <fullName evidence="1">Uncharacterized protein</fullName>
    </submittedName>
</protein>
<comment type="caution">
    <text evidence="1">The sequence shown here is derived from an EMBL/GenBank/DDBJ whole genome shotgun (WGS) entry which is preliminary data.</text>
</comment>
<organism evidence="1 2">
    <name type="scientific">Paraburkholderia piptadeniae</name>
    <dbReference type="NCBI Taxonomy" id="1701573"/>
    <lineage>
        <taxon>Bacteria</taxon>
        <taxon>Pseudomonadati</taxon>
        <taxon>Pseudomonadota</taxon>
        <taxon>Betaproteobacteria</taxon>
        <taxon>Burkholderiales</taxon>
        <taxon>Burkholderiaceae</taxon>
        <taxon>Paraburkholderia</taxon>
    </lineage>
</organism>
<dbReference type="AlphaFoldDB" id="A0A1N7STP8"/>
<dbReference type="RefSeq" id="WP_143811146.1">
    <property type="nucleotide sequence ID" value="NZ_CYGY02000096.1"/>
</dbReference>
<evidence type="ECO:0000313" key="2">
    <source>
        <dbReference type="Proteomes" id="UP000195569"/>
    </source>
</evidence>
<dbReference type="OrthoDB" id="9106547at2"/>
<reference evidence="1" key="1">
    <citation type="submission" date="2016-12" db="EMBL/GenBank/DDBJ databases">
        <authorList>
            <person name="Moulin L."/>
        </authorList>
    </citation>
    <scope>NUCLEOTIDE SEQUENCE [LARGE SCALE GENOMIC DNA]</scope>
    <source>
        <strain evidence="1">STM 7183</strain>
    </source>
</reference>
<keyword evidence="2" id="KW-1185">Reference proteome</keyword>
<proteinExistence type="predicted"/>
<accession>A0A1N7STP8</accession>